<proteinExistence type="predicted"/>
<accession>A0A0C2WA41</accession>
<dbReference type="InParanoid" id="A0A0C2WA41"/>
<reference evidence="1 2" key="1">
    <citation type="submission" date="2014-04" db="EMBL/GenBank/DDBJ databases">
        <title>Evolutionary Origins and Diversification of the Mycorrhizal Mutualists.</title>
        <authorList>
            <consortium name="DOE Joint Genome Institute"/>
            <consortium name="Mycorrhizal Genomics Consortium"/>
            <person name="Kohler A."/>
            <person name="Kuo A."/>
            <person name="Nagy L.G."/>
            <person name="Floudas D."/>
            <person name="Copeland A."/>
            <person name="Barry K.W."/>
            <person name="Cichocki N."/>
            <person name="Veneault-Fourrey C."/>
            <person name="LaButti K."/>
            <person name="Lindquist E.A."/>
            <person name="Lipzen A."/>
            <person name="Lundell T."/>
            <person name="Morin E."/>
            <person name="Murat C."/>
            <person name="Riley R."/>
            <person name="Ohm R."/>
            <person name="Sun H."/>
            <person name="Tunlid A."/>
            <person name="Henrissat B."/>
            <person name="Grigoriev I.V."/>
            <person name="Hibbett D.S."/>
            <person name="Martin F."/>
        </authorList>
    </citation>
    <scope>NUCLEOTIDE SEQUENCE [LARGE SCALE GENOMIC DNA]</scope>
    <source>
        <strain evidence="1 2">Koide BX008</strain>
    </source>
</reference>
<name>A0A0C2WA41_AMAMK</name>
<dbReference type="AlphaFoldDB" id="A0A0C2WA41"/>
<keyword evidence="2" id="KW-1185">Reference proteome</keyword>
<sequence>MRPWSWTSRTPPFTGHVKIDCRHPTLIKPWYIQTFRPRWFGMFGGPNSLTYQTKGPKAHQISIVDIDKRDVPGFRLQLDGKDLGFQTVELDDSIDCGIDEGRCMVLGFASTKIIVPPGKHVVKAEIADRE</sequence>
<dbReference type="EMBL" id="KN818348">
    <property type="protein sequence ID" value="KIL58082.1"/>
    <property type="molecule type" value="Genomic_DNA"/>
</dbReference>
<evidence type="ECO:0000313" key="2">
    <source>
        <dbReference type="Proteomes" id="UP000054549"/>
    </source>
</evidence>
<dbReference type="STRING" id="946122.A0A0C2WA41"/>
<evidence type="ECO:0000313" key="1">
    <source>
        <dbReference type="EMBL" id="KIL58082.1"/>
    </source>
</evidence>
<dbReference type="OrthoDB" id="2976780at2759"/>
<gene>
    <name evidence="1" type="ORF">M378DRAFT_171053</name>
</gene>
<dbReference type="HOGENOM" id="CLU_1937581_0_0_1"/>
<protein>
    <submittedName>
        <fullName evidence="1">Uncharacterized protein</fullName>
    </submittedName>
</protein>
<organism evidence="1 2">
    <name type="scientific">Amanita muscaria (strain Koide BX008)</name>
    <dbReference type="NCBI Taxonomy" id="946122"/>
    <lineage>
        <taxon>Eukaryota</taxon>
        <taxon>Fungi</taxon>
        <taxon>Dikarya</taxon>
        <taxon>Basidiomycota</taxon>
        <taxon>Agaricomycotina</taxon>
        <taxon>Agaricomycetes</taxon>
        <taxon>Agaricomycetidae</taxon>
        <taxon>Agaricales</taxon>
        <taxon>Pluteineae</taxon>
        <taxon>Amanitaceae</taxon>
        <taxon>Amanita</taxon>
    </lineage>
</organism>
<dbReference type="Proteomes" id="UP000054549">
    <property type="component" value="Unassembled WGS sequence"/>
</dbReference>